<accession>A0ABT9G9B4</accession>
<sequence>MDRDYFVEESLRRMGIEDGKSHPPKRQPASRRAETPSPWRPVLIVAGLAVLLTVAVRGWRAGWF</sequence>
<protein>
    <submittedName>
        <fullName evidence="3">Uncharacterized protein</fullName>
    </submittedName>
</protein>
<dbReference type="EMBL" id="JAUZEE010000019">
    <property type="protein sequence ID" value="MDP4302957.1"/>
    <property type="molecule type" value="Genomic_DNA"/>
</dbReference>
<feature type="compositionally biased region" description="Basic and acidic residues" evidence="1">
    <location>
        <begin position="1"/>
        <end position="21"/>
    </location>
</feature>
<dbReference type="RefSeq" id="WP_305751495.1">
    <property type="nucleotide sequence ID" value="NZ_JAUZEE010000019.1"/>
</dbReference>
<keyword evidence="4" id="KW-1185">Reference proteome</keyword>
<evidence type="ECO:0000313" key="3">
    <source>
        <dbReference type="EMBL" id="MDP4302957.1"/>
    </source>
</evidence>
<comment type="caution">
    <text evidence="3">The sequence shown here is derived from an EMBL/GenBank/DDBJ whole genome shotgun (WGS) entry which is preliminary data.</text>
</comment>
<keyword evidence="2" id="KW-0472">Membrane</keyword>
<feature type="transmembrane region" description="Helical" evidence="2">
    <location>
        <begin position="39"/>
        <end position="59"/>
    </location>
</feature>
<reference evidence="3 4" key="1">
    <citation type="submission" date="2023-08" db="EMBL/GenBank/DDBJ databases">
        <authorList>
            <person name="Roldan D.M."/>
            <person name="Menes R.J."/>
        </authorList>
    </citation>
    <scope>NUCLEOTIDE SEQUENCE [LARGE SCALE GENOMIC DNA]</scope>
    <source>
        <strain evidence="3 4">CCM 2812</strain>
    </source>
</reference>
<evidence type="ECO:0000313" key="4">
    <source>
        <dbReference type="Proteomes" id="UP001235760"/>
    </source>
</evidence>
<feature type="region of interest" description="Disordered" evidence="1">
    <location>
        <begin position="1"/>
        <end position="35"/>
    </location>
</feature>
<evidence type="ECO:0000256" key="2">
    <source>
        <dbReference type="SAM" id="Phobius"/>
    </source>
</evidence>
<proteinExistence type="predicted"/>
<dbReference type="Proteomes" id="UP001235760">
    <property type="component" value="Unassembled WGS sequence"/>
</dbReference>
<gene>
    <name evidence="3" type="ORF">Q8X39_20170</name>
</gene>
<keyword evidence="2" id="KW-0812">Transmembrane</keyword>
<organism evidence="3 4">
    <name type="scientific">Leptothrix discophora</name>
    <dbReference type="NCBI Taxonomy" id="89"/>
    <lineage>
        <taxon>Bacteria</taxon>
        <taxon>Pseudomonadati</taxon>
        <taxon>Pseudomonadota</taxon>
        <taxon>Betaproteobacteria</taxon>
        <taxon>Burkholderiales</taxon>
        <taxon>Sphaerotilaceae</taxon>
        <taxon>Leptothrix</taxon>
    </lineage>
</organism>
<name>A0ABT9G9B4_LEPDI</name>
<keyword evidence="2" id="KW-1133">Transmembrane helix</keyword>
<evidence type="ECO:0000256" key="1">
    <source>
        <dbReference type="SAM" id="MobiDB-lite"/>
    </source>
</evidence>